<dbReference type="EMBL" id="FZOG01000002">
    <property type="protein sequence ID" value="SNS14946.1"/>
    <property type="molecule type" value="Genomic_DNA"/>
</dbReference>
<evidence type="ECO:0000313" key="2">
    <source>
        <dbReference type="Proteomes" id="UP000242915"/>
    </source>
</evidence>
<dbReference type="InterPro" id="IPR003489">
    <property type="entry name" value="RHF/RaiA"/>
</dbReference>
<organism evidence="1 2">
    <name type="scientific">Pseudomonas segetis</name>
    <dbReference type="NCBI Taxonomy" id="298908"/>
    <lineage>
        <taxon>Bacteria</taxon>
        <taxon>Pseudomonadati</taxon>
        <taxon>Pseudomonadota</taxon>
        <taxon>Gammaproteobacteria</taxon>
        <taxon>Pseudomonadales</taxon>
        <taxon>Pseudomonadaceae</taxon>
        <taxon>Pseudomonas</taxon>
    </lineage>
</organism>
<dbReference type="Gene3D" id="3.30.160.100">
    <property type="entry name" value="Ribosome hibernation promotion factor-like"/>
    <property type="match status" value="1"/>
</dbReference>
<dbReference type="InterPro" id="IPR036567">
    <property type="entry name" value="RHF-like"/>
</dbReference>
<dbReference type="AlphaFoldDB" id="A0A239C435"/>
<proteinExistence type="predicted"/>
<accession>A0A239C435</accession>
<evidence type="ECO:0000313" key="1">
    <source>
        <dbReference type="EMBL" id="SNS14946.1"/>
    </source>
</evidence>
<dbReference type="RefSeq" id="WP_010486803.1">
    <property type="nucleotide sequence ID" value="NZ_FZOG01000002.1"/>
</dbReference>
<gene>
    <name evidence="1" type="ORF">SAMN05216255_1500</name>
</gene>
<sequence>MQVLVNSDKHIEASLDLVTNVRSRVEHKIKRFEEHLTRIEAHLSDENAHKSGTQDKRCQIEARMKGRDPISVTHNAESLHQAIDGAIDKLSTVLDRNVRKTRVA</sequence>
<name>A0A239C435_9PSED</name>
<reference evidence="2" key="1">
    <citation type="submission" date="2017-06" db="EMBL/GenBank/DDBJ databases">
        <authorList>
            <person name="Varghese N."/>
            <person name="Submissions S."/>
        </authorList>
    </citation>
    <scope>NUCLEOTIDE SEQUENCE [LARGE SCALE GENOMIC DNA]</scope>
    <source>
        <strain evidence="2">CIP 108523</strain>
    </source>
</reference>
<protein>
    <submittedName>
        <fullName evidence="1">Ribosomal subunit interface protein</fullName>
    </submittedName>
</protein>
<keyword evidence="2" id="KW-1185">Reference proteome</keyword>
<dbReference type="SUPFAM" id="SSF69754">
    <property type="entry name" value="Ribosome binding protein Y (YfiA homologue)"/>
    <property type="match status" value="1"/>
</dbReference>
<dbReference type="Pfam" id="PF02482">
    <property type="entry name" value="Ribosomal_S30AE"/>
    <property type="match status" value="1"/>
</dbReference>
<dbReference type="Proteomes" id="UP000242915">
    <property type="component" value="Unassembled WGS sequence"/>
</dbReference>